<evidence type="ECO:0000256" key="1">
    <source>
        <dbReference type="SAM" id="Phobius"/>
    </source>
</evidence>
<keyword evidence="5" id="KW-1185">Reference proteome</keyword>
<evidence type="ECO:0000313" key="5">
    <source>
        <dbReference type="Proteomes" id="UP000268291"/>
    </source>
</evidence>
<evidence type="ECO:0000313" key="2">
    <source>
        <dbReference type="EMBL" id="PSL37892.1"/>
    </source>
</evidence>
<dbReference type="EMBL" id="PYAU01000001">
    <property type="protein sequence ID" value="PSL37892.1"/>
    <property type="molecule type" value="Genomic_DNA"/>
</dbReference>
<comment type="caution">
    <text evidence="2">The sequence shown here is derived from an EMBL/GenBank/DDBJ whole genome shotgun (WGS) entry which is preliminary data.</text>
</comment>
<reference evidence="2 4" key="1">
    <citation type="submission" date="2018-03" db="EMBL/GenBank/DDBJ databases">
        <title>Genomic Encyclopedia of Archaeal and Bacterial Type Strains, Phase II (KMG-II): from individual species to whole genera.</title>
        <authorList>
            <person name="Goeker M."/>
        </authorList>
    </citation>
    <scope>NUCLEOTIDE SEQUENCE [LARGE SCALE GENOMIC DNA]</scope>
    <source>
        <strain evidence="2 4">DSM 21548</strain>
    </source>
</reference>
<dbReference type="Proteomes" id="UP000241203">
    <property type="component" value="Unassembled WGS sequence"/>
</dbReference>
<keyword evidence="1" id="KW-0472">Membrane</keyword>
<accession>A0A2P8GV95</accession>
<protein>
    <submittedName>
        <fullName evidence="2">Uncharacterized protein</fullName>
    </submittedName>
</protein>
<reference evidence="3 5" key="2">
    <citation type="submission" date="2018-12" db="EMBL/GenBank/DDBJ databases">
        <authorList>
            <person name="hu s."/>
            <person name="Xu Y."/>
            <person name="Xu B."/>
            <person name="Li F."/>
        </authorList>
    </citation>
    <scope>NUCLEOTIDE SEQUENCE [LARGE SCALE GENOMIC DNA]</scope>
    <source>
        <strain evidence="3 5">KSW2-17</strain>
    </source>
</reference>
<proteinExistence type="predicted"/>
<dbReference type="EMBL" id="RZGY01000001">
    <property type="protein sequence ID" value="RUQ87538.1"/>
    <property type="molecule type" value="Genomic_DNA"/>
</dbReference>
<keyword evidence="1" id="KW-0812">Transmembrane</keyword>
<keyword evidence="1" id="KW-1133">Transmembrane helix</keyword>
<name>A0A2P8GV95_9MICO</name>
<dbReference type="AlphaFoldDB" id="A0A2P8GV95"/>
<dbReference type="RefSeq" id="WP_127054398.1">
    <property type="nucleotide sequence ID" value="NZ_PYAU01000001.1"/>
</dbReference>
<evidence type="ECO:0000313" key="3">
    <source>
        <dbReference type="EMBL" id="RUQ87538.1"/>
    </source>
</evidence>
<dbReference type="Proteomes" id="UP000268291">
    <property type="component" value="Unassembled WGS sequence"/>
</dbReference>
<feature type="transmembrane region" description="Helical" evidence="1">
    <location>
        <begin position="53"/>
        <end position="74"/>
    </location>
</feature>
<sequence length="101" mass="10663">MTRASVALSALIVLVVALLWTGIAFVSQRQIIVWTDSASSDDGMSYDGTTVDVFGLGLTLLALGILVTAAILFFEAYIRPARSVDGKETSPADSVEKAQQA</sequence>
<dbReference type="SUPFAM" id="SSF82866">
    <property type="entry name" value="Multidrug efflux transporter AcrB transmembrane domain"/>
    <property type="match status" value="1"/>
</dbReference>
<gene>
    <name evidence="2" type="ORF">CLV49_1500</name>
    <name evidence="3" type="ORF">ELQ93_11700</name>
</gene>
<evidence type="ECO:0000313" key="4">
    <source>
        <dbReference type="Proteomes" id="UP000241203"/>
    </source>
</evidence>
<organism evidence="2 4">
    <name type="scientific">Labedella gwakjiensis</name>
    <dbReference type="NCBI Taxonomy" id="390269"/>
    <lineage>
        <taxon>Bacteria</taxon>
        <taxon>Bacillati</taxon>
        <taxon>Actinomycetota</taxon>
        <taxon>Actinomycetes</taxon>
        <taxon>Micrococcales</taxon>
        <taxon>Microbacteriaceae</taxon>
        <taxon>Labedella</taxon>
    </lineage>
</organism>